<dbReference type="PANTHER" id="PTHR46174">
    <property type="entry name" value="CXXC-TYPE ZINC FINGER PROTEIN 1"/>
    <property type="match status" value="1"/>
</dbReference>
<dbReference type="SMART" id="SM00249">
    <property type="entry name" value="PHD"/>
    <property type="match status" value="1"/>
</dbReference>
<evidence type="ECO:0000256" key="2">
    <source>
        <dbReference type="ARBA" id="ARBA00022723"/>
    </source>
</evidence>
<dbReference type="InterPro" id="IPR037869">
    <property type="entry name" value="Spp1/CFP1"/>
</dbReference>
<proteinExistence type="predicted"/>
<keyword evidence="2" id="KW-0479">Metal-binding</keyword>
<evidence type="ECO:0000256" key="4">
    <source>
        <dbReference type="ARBA" id="ARBA00022833"/>
    </source>
</evidence>
<sequence length="141" mass="16494">MTDLKESPEIIKLLACDHSHTPRTIQAFLEASNRKKLNWLTQTPVKKIVCEDFLSEKDQSEENVYCDCRRPYSQGELMFKCEGFCEGWYHPECLKMKPDEVERQKVSTERWYCPSCIFQAQKIILDTSNKVPSKKPSKNNV</sequence>
<evidence type="ECO:0000256" key="6">
    <source>
        <dbReference type="PROSITE-ProRule" id="PRU00146"/>
    </source>
</evidence>
<keyword evidence="9" id="KW-1185">Reference proteome</keyword>
<evidence type="ECO:0000256" key="5">
    <source>
        <dbReference type="ARBA" id="ARBA00023242"/>
    </source>
</evidence>
<dbReference type="OrthoDB" id="436852at2759"/>
<organism evidence="8 9">
    <name type="scientific">Stentor coeruleus</name>
    <dbReference type="NCBI Taxonomy" id="5963"/>
    <lineage>
        <taxon>Eukaryota</taxon>
        <taxon>Sar</taxon>
        <taxon>Alveolata</taxon>
        <taxon>Ciliophora</taxon>
        <taxon>Postciliodesmatophora</taxon>
        <taxon>Heterotrichea</taxon>
        <taxon>Heterotrichida</taxon>
        <taxon>Stentoridae</taxon>
        <taxon>Stentor</taxon>
    </lineage>
</organism>
<dbReference type="GO" id="GO:0048188">
    <property type="term" value="C:Set1C/COMPASS complex"/>
    <property type="evidence" value="ECO:0007669"/>
    <property type="project" value="InterPro"/>
</dbReference>
<dbReference type="InterPro" id="IPR011011">
    <property type="entry name" value="Znf_FYVE_PHD"/>
</dbReference>
<dbReference type="InterPro" id="IPR019787">
    <property type="entry name" value="Znf_PHD-finger"/>
</dbReference>
<feature type="domain" description="PHD-type" evidence="7">
    <location>
        <begin position="63"/>
        <end position="119"/>
    </location>
</feature>
<dbReference type="InterPro" id="IPR019786">
    <property type="entry name" value="Zinc_finger_PHD-type_CS"/>
</dbReference>
<keyword evidence="4" id="KW-0862">Zinc</keyword>
<dbReference type="PANTHER" id="PTHR46174:SF1">
    <property type="entry name" value="CXXC-TYPE ZINC FINGER PROTEIN 1"/>
    <property type="match status" value="1"/>
</dbReference>
<dbReference type="SUPFAM" id="SSF57903">
    <property type="entry name" value="FYVE/PHD zinc finger"/>
    <property type="match status" value="1"/>
</dbReference>
<accession>A0A1R2B6Y8</accession>
<name>A0A1R2B6Y8_9CILI</name>
<dbReference type="PROSITE" id="PS50016">
    <property type="entry name" value="ZF_PHD_2"/>
    <property type="match status" value="1"/>
</dbReference>
<dbReference type="PROSITE" id="PS01359">
    <property type="entry name" value="ZF_PHD_1"/>
    <property type="match status" value="1"/>
</dbReference>
<dbReference type="InterPro" id="IPR001965">
    <property type="entry name" value="Znf_PHD"/>
</dbReference>
<dbReference type="GO" id="GO:0045893">
    <property type="term" value="P:positive regulation of DNA-templated transcription"/>
    <property type="evidence" value="ECO:0007669"/>
    <property type="project" value="TreeGrafter"/>
</dbReference>
<reference evidence="8 9" key="1">
    <citation type="submission" date="2016-11" db="EMBL/GenBank/DDBJ databases">
        <title>The macronuclear genome of Stentor coeruleus: a giant cell with tiny introns.</title>
        <authorList>
            <person name="Slabodnick M."/>
            <person name="Ruby J.G."/>
            <person name="Reiff S.B."/>
            <person name="Swart E.C."/>
            <person name="Gosai S."/>
            <person name="Prabakaran S."/>
            <person name="Witkowska E."/>
            <person name="Larue G.E."/>
            <person name="Fisher S."/>
            <person name="Freeman R.M."/>
            <person name="Gunawardena J."/>
            <person name="Chu W."/>
            <person name="Stover N.A."/>
            <person name="Gregory B.D."/>
            <person name="Nowacki M."/>
            <person name="Derisi J."/>
            <person name="Roy S.W."/>
            <person name="Marshall W.F."/>
            <person name="Sood P."/>
        </authorList>
    </citation>
    <scope>NUCLEOTIDE SEQUENCE [LARGE SCALE GENOMIC DNA]</scope>
    <source>
        <strain evidence="8">WM001</strain>
    </source>
</reference>
<evidence type="ECO:0000313" key="8">
    <source>
        <dbReference type="EMBL" id="OMJ72425.1"/>
    </source>
</evidence>
<dbReference type="InterPro" id="IPR013083">
    <property type="entry name" value="Znf_RING/FYVE/PHD"/>
</dbReference>
<dbReference type="Proteomes" id="UP000187209">
    <property type="component" value="Unassembled WGS sequence"/>
</dbReference>
<gene>
    <name evidence="8" type="ORF">SteCoe_29158</name>
</gene>
<dbReference type="AlphaFoldDB" id="A0A1R2B6Y8"/>
<keyword evidence="3 6" id="KW-0863">Zinc-finger</keyword>
<dbReference type="GO" id="GO:0008270">
    <property type="term" value="F:zinc ion binding"/>
    <property type="evidence" value="ECO:0007669"/>
    <property type="project" value="UniProtKB-KW"/>
</dbReference>
<protein>
    <recommendedName>
        <fullName evidence="7">PHD-type domain-containing protein</fullName>
    </recommendedName>
</protein>
<keyword evidence="5" id="KW-0539">Nucleus</keyword>
<evidence type="ECO:0000313" key="9">
    <source>
        <dbReference type="Proteomes" id="UP000187209"/>
    </source>
</evidence>
<evidence type="ECO:0000256" key="3">
    <source>
        <dbReference type="ARBA" id="ARBA00022771"/>
    </source>
</evidence>
<dbReference type="Gene3D" id="3.30.40.10">
    <property type="entry name" value="Zinc/RING finger domain, C3HC4 (zinc finger)"/>
    <property type="match status" value="1"/>
</dbReference>
<evidence type="ECO:0000259" key="7">
    <source>
        <dbReference type="PROSITE" id="PS50016"/>
    </source>
</evidence>
<dbReference type="Pfam" id="PF00628">
    <property type="entry name" value="PHD"/>
    <property type="match status" value="1"/>
</dbReference>
<evidence type="ECO:0000256" key="1">
    <source>
        <dbReference type="ARBA" id="ARBA00004123"/>
    </source>
</evidence>
<dbReference type="EMBL" id="MPUH01000903">
    <property type="protein sequence ID" value="OMJ72425.1"/>
    <property type="molecule type" value="Genomic_DNA"/>
</dbReference>
<comment type="caution">
    <text evidence="8">The sequence shown here is derived from an EMBL/GenBank/DDBJ whole genome shotgun (WGS) entry which is preliminary data.</text>
</comment>
<comment type="subcellular location">
    <subcellularLocation>
        <location evidence="1">Nucleus</location>
    </subcellularLocation>
</comment>